<proteinExistence type="predicted"/>
<feature type="compositionally biased region" description="Basic and acidic residues" evidence="2">
    <location>
        <begin position="889"/>
        <end position="919"/>
    </location>
</feature>
<feature type="compositionally biased region" description="Low complexity" evidence="2">
    <location>
        <begin position="815"/>
        <end position="829"/>
    </location>
</feature>
<dbReference type="InterPro" id="IPR015010">
    <property type="entry name" value="TERF2IP_Myb"/>
</dbReference>
<feature type="compositionally biased region" description="Low complexity" evidence="2">
    <location>
        <begin position="465"/>
        <end position="504"/>
    </location>
</feature>
<evidence type="ECO:0000256" key="2">
    <source>
        <dbReference type="SAM" id="MobiDB-lite"/>
    </source>
</evidence>
<protein>
    <submittedName>
        <fullName evidence="5">Serine/arginine repetitive matrix protein 5</fullName>
    </submittedName>
</protein>
<keyword evidence="4" id="KW-1185">Reference proteome</keyword>
<feature type="compositionally biased region" description="Low complexity" evidence="2">
    <location>
        <begin position="287"/>
        <end position="305"/>
    </location>
</feature>
<evidence type="ECO:0000313" key="4">
    <source>
        <dbReference type="Proteomes" id="UP001652582"/>
    </source>
</evidence>
<feature type="region of interest" description="Disordered" evidence="2">
    <location>
        <begin position="798"/>
        <end position="987"/>
    </location>
</feature>
<comment type="subcellular location">
    <subcellularLocation>
        <location evidence="1">Nucleus</location>
    </subcellularLocation>
</comment>
<feature type="compositionally biased region" description="Basic and acidic residues" evidence="2">
    <location>
        <begin position="150"/>
        <end position="161"/>
    </location>
</feature>
<feature type="compositionally biased region" description="Low complexity" evidence="2">
    <location>
        <begin position="540"/>
        <end position="578"/>
    </location>
</feature>
<feature type="compositionally biased region" description="Polar residues" evidence="2">
    <location>
        <begin position="513"/>
        <end position="539"/>
    </location>
</feature>
<feature type="region of interest" description="Disordered" evidence="2">
    <location>
        <begin position="402"/>
        <end position="656"/>
    </location>
</feature>
<feature type="compositionally biased region" description="Basic and acidic residues" evidence="2">
    <location>
        <begin position="172"/>
        <end position="186"/>
    </location>
</feature>
<gene>
    <name evidence="5" type="primary">LOC112052946</name>
</gene>
<evidence type="ECO:0000259" key="3">
    <source>
        <dbReference type="Pfam" id="PF08914"/>
    </source>
</evidence>
<feature type="compositionally biased region" description="Basic and acidic residues" evidence="2">
    <location>
        <begin position="200"/>
        <end position="213"/>
    </location>
</feature>
<feature type="region of interest" description="Disordered" evidence="2">
    <location>
        <begin position="134"/>
        <end position="325"/>
    </location>
</feature>
<organism evidence="4 5">
    <name type="scientific">Bicyclus anynana</name>
    <name type="common">Squinting bush brown butterfly</name>
    <dbReference type="NCBI Taxonomy" id="110368"/>
    <lineage>
        <taxon>Eukaryota</taxon>
        <taxon>Metazoa</taxon>
        <taxon>Ecdysozoa</taxon>
        <taxon>Arthropoda</taxon>
        <taxon>Hexapoda</taxon>
        <taxon>Insecta</taxon>
        <taxon>Pterygota</taxon>
        <taxon>Neoptera</taxon>
        <taxon>Endopterygota</taxon>
        <taxon>Lepidoptera</taxon>
        <taxon>Glossata</taxon>
        <taxon>Ditrysia</taxon>
        <taxon>Papilionoidea</taxon>
        <taxon>Nymphalidae</taxon>
        <taxon>Satyrinae</taxon>
        <taxon>Satyrini</taxon>
        <taxon>Mycalesina</taxon>
        <taxon>Bicyclus</taxon>
    </lineage>
</organism>
<feature type="compositionally biased region" description="Polar residues" evidence="2">
    <location>
        <begin position="865"/>
        <end position="888"/>
    </location>
</feature>
<feature type="compositionally biased region" description="Basic residues" evidence="2">
    <location>
        <begin position="226"/>
        <end position="246"/>
    </location>
</feature>
<accession>A0ABM3M3I9</accession>
<feature type="compositionally biased region" description="Basic and acidic residues" evidence="2">
    <location>
        <begin position="247"/>
        <end position="286"/>
    </location>
</feature>
<evidence type="ECO:0000313" key="5">
    <source>
        <dbReference type="RefSeq" id="XP_052745949.1"/>
    </source>
</evidence>
<dbReference type="Gene3D" id="1.10.10.60">
    <property type="entry name" value="Homeodomain-like"/>
    <property type="match status" value="1"/>
</dbReference>
<dbReference type="Proteomes" id="UP001652582">
    <property type="component" value="Chromosome 26"/>
</dbReference>
<dbReference type="SUPFAM" id="SSF46689">
    <property type="entry name" value="Homeodomain-like"/>
    <property type="match status" value="1"/>
</dbReference>
<reference evidence="5" key="1">
    <citation type="submission" date="2025-08" db="UniProtKB">
        <authorList>
            <consortium name="RefSeq"/>
        </authorList>
    </citation>
    <scope>IDENTIFICATION</scope>
</reference>
<evidence type="ECO:0000256" key="1">
    <source>
        <dbReference type="ARBA" id="ARBA00004123"/>
    </source>
</evidence>
<feature type="compositionally biased region" description="Low complexity" evidence="2">
    <location>
        <begin position="422"/>
        <end position="441"/>
    </location>
</feature>
<dbReference type="Pfam" id="PF08914">
    <property type="entry name" value="Myb_Rap1"/>
    <property type="match status" value="1"/>
</dbReference>
<feature type="compositionally biased region" description="Polar residues" evidence="2">
    <location>
        <begin position="635"/>
        <end position="645"/>
    </location>
</feature>
<sequence length="987" mass="111737">MGRVKFMVHGARRWRELDLQTGRVDGWGPVKFVVVQRGRLNLEPRVRVLRALRALAAGERSAARDGPRLSQIRIDTEQRDDHSREVQHIEGEATGLCCRLQTTNGATDANFNSIPKTTKNQGVQCQQMVSVGVQATPSPSPTAALGETSQTDRNKPSHSDQVKNNIHKRKDVTKSKQNRKDVRESNNNENVHSRSRKLRKSETKVVLRRRNETWEAIGAGEEQSPKKHNKHRQEHRSKGKSHKRSHVQKDKAKDLSHKKKMEKERKVTRNAEQENSQDDRRNKENGDVQSTSDSVSTSDSCRSVTQNTESDKSEATDETQTENSTFKELLITEDVVDLLGDFLTRDRRRSLGDPQRYYHDLAYRAELFYRLNPTVSLQRCPRVGELLRRRQRAFAATLGLRHVPSDGEDDVTARPARPLRPRPASLNHSTSTSRSKSTTHSTRTKETGRTRNLTPTHTKLPNPTRSSSSRSTPSARSSRKASSSHTKSPNPTRSTSPRSTSSARPTRKALPSHTKSPNTTHTKLPNTTRTKSPNTTHTKSPNPARSTSPRSTPSARSSSKASPSHTKLPNSTRSPSTRSTHKRSIRRTPTPRLTSTRSLRRNPSPRVTRTKSPNPTSSPTLRPTHTSSPRHKPSTRPTRTLSPRQARSRAARKIEKGTIREYSEQEDAHIVRWLRAEGRARLVNGNRVWWELPSQHAAATGVTRTWQSLRNRYLRYLLPSLGALELPPEEATRLRASAAAGVMRRLSPARTHRPVLQTASNVVARKRKMLSPTPEPAELPVDFIRTPTYAGLSKRYALESRSTPDSDVQPRLTPTNTSESDESNSNGSDYNPSTSSEGIQPRRRSKRFRSKSPTHRQKSDRNRRQTQTDSPKVRGQNGTVSSTDVFNQENRKKLDRDKEGTSKENQKTKRRSGRLEKQNENPNGSVRIENIPNGVITDERQRPNGQFPRHNRSREKLADAFDRQHTDPDKIDRQAPKRRRLYHPNAM</sequence>
<feature type="compositionally biased region" description="Polar residues" evidence="2">
    <location>
        <begin position="450"/>
        <end position="464"/>
    </location>
</feature>
<feature type="compositionally biased region" description="Basic and acidic residues" evidence="2">
    <location>
        <begin position="954"/>
        <end position="975"/>
    </location>
</feature>
<feature type="domain" description="TERF2-interacting telomeric protein 1 Myb" evidence="3">
    <location>
        <begin position="662"/>
        <end position="717"/>
    </location>
</feature>
<dbReference type="InterPro" id="IPR009057">
    <property type="entry name" value="Homeodomain-like_sf"/>
</dbReference>
<feature type="compositionally biased region" description="Polar residues" evidence="2">
    <location>
        <begin position="610"/>
        <end position="627"/>
    </location>
</feature>
<dbReference type="GeneID" id="112052946"/>
<feature type="compositionally biased region" description="Basic residues" evidence="2">
    <location>
        <begin position="976"/>
        <end position="987"/>
    </location>
</feature>
<name>A0ABM3M3I9_BICAN</name>
<feature type="compositionally biased region" description="Low complexity" evidence="2">
    <location>
        <begin position="587"/>
        <end position="606"/>
    </location>
</feature>
<feature type="compositionally biased region" description="Basic residues" evidence="2">
    <location>
        <begin position="841"/>
        <end position="856"/>
    </location>
</feature>
<dbReference type="RefSeq" id="XP_052745949.1">
    <property type="nucleotide sequence ID" value="XM_052889989.1"/>
</dbReference>